<organism evidence="1 2">
    <name type="scientific">OM182 bacterium BACL3 MAG-120619-bin3</name>
    <dbReference type="NCBI Taxonomy" id="1655593"/>
    <lineage>
        <taxon>Bacteria</taxon>
        <taxon>Pseudomonadati</taxon>
        <taxon>Pseudomonadota</taxon>
        <taxon>Gammaproteobacteria</taxon>
        <taxon>OMG group</taxon>
        <taxon>OM182 clade</taxon>
    </lineage>
</organism>
<evidence type="ECO:0000313" key="1">
    <source>
        <dbReference type="EMBL" id="KRO83296.1"/>
    </source>
</evidence>
<sequence>MVMKKKLIGALRKVADNPYLNLSAGMILILTAVVEIINSSEEASIGAHHGVLMFGILHAVTALPEILHGVDELIKADEEL</sequence>
<name>A0A0R2TDF0_9GAMM</name>
<dbReference type="AlphaFoldDB" id="A0A0R2TDF0"/>
<proteinExistence type="predicted"/>
<comment type="caution">
    <text evidence="1">The sequence shown here is derived from an EMBL/GenBank/DDBJ whole genome shotgun (WGS) entry which is preliminary data.</text>
</comment>
<reference evidence="1 2" key="1">
    <citation type="submission" date="2015-10" db="EMBL/GenBank/DDBJ databases">
        <title>Metagenome-Assembled Genomes uncover a global brackish microbiome.</title>
        <authorList>
            <person name="Hugerth L.W."/>
            <person name="Larsson J."/>
            <person name="Alneberg J."/>
            <person name="Lindh M.V."/>
            <person name="Legrand C."/>
            <person name="Pinhassi J."/>
            <person name="Andersson A.F."/>
        </authorList>
    </citation>
    <scope>NUCLEOTIDE SEQUENCE [LARGE SCALE GENOMIC DNA]</scope>
    <source>
        <strain evidence="1">BACL22 MAG-120619-bin3</strain>
    </source>
</reference>
<dbReference type="Proteomes" id="UP000051242">
    <property type="component" value="Unassembled WGS sequence"/>
</dbReference>
<protein>
    <submittedName>
        <fullName evidence="1">Uncharacterized protein</fullName>
    </submittedName>
</protein>
<evidence type="ECO:0000313" key="2">
    <source>
        <dbReference type="Proteomes" id="UP000051242"/>
    </source>
</evidence>
<dbReference type="EMBL" id="LICD01000021">
    <property type="protein sequence ID" value="KRO83296.1"/>
    <property type="molecule type" value="Genomic_DNA"/>
</dbReference>
<accession>A0A0R2TDF0</accession>
<gene>
    <name evidence="1" type="ORF">ABR85_02395</name>
</gene>